<dbReference type="Proteomes" id="UP001501821">
    <property type="component" value="Unassembled WGS sequence"/>
</dbReference>
<dbReference type="Gene3D" id="3.90.850.10">
    <property type="entry name" value="Fumarylacetoacetase-like, C-terminal domain"/>
    <property type="match status" value="1"/>
</dbReference>
<feature type="domain" description="Fumarylacetoacetase-like C-terminal" evidence="3">
    <location>
        <begin position="74"/>
        <end position="281"/>
    </location>
</feature>
<dbReference type="RefSeq" id="WP_344778343.1">
    <property type="nucleotide sequence ID" value="NZ_BAABAH010000018.1"/>
</dbReference>
<comment type="caution">
    <text evidence="4">The sequence shown here is derived from an EMBL/GenBank/DDBJ whole genome shotgun (WGS) entry which is preliminary data.</text>
</comment>
<keyword evidence="5" id="KW-1185">Reference proteome</keyword>
<dbReference type="PANTHER" id="PTHR42796">
    <property type="entry name" value="FUMARYLACETOACETATE HYDROLASE DOMAIN-CONTAINING PROTEIN 2A-RELATED"/>
    <property type="match status" value="1"/>
</dbReference>
<evidence type="ECO:0000256" key="2">
    <source>
        <dbReference type="ARBA" id="ARBA00022723"/>
    </source>
</evidence>
<name>A0ABP7J377_9ACTN</name>
<gene>
    <name evidence="4" type="ORF">GCM10022242_37380</name>
</gene>
<dbReference type="Pfam" id="PF01557">
    <property type="entry name" value="FAA_hydrolase"/>
    <property type="match status" value="1"/>
</dbReference>
<evidence type="ECO:0000259" key="3">
    <source>
        <dbReference type="Pfam" id="PF01557"/>
    </source>
</evidence>
<keyword evidence="2" id="KW-0479">Metal-binding</keyword>
<sequence length="283" mass="29270">MRLLRVGPRGQERPAALDDAGLLRELSSVADEVDAGFLADPVALSAVRHALGSGTLPEVAAGTRVGPPIARPGKVVGIGLNYRDHAVEAGLALPAEPVVFLKPASGITGPYDDIELPPGSVATDHEVELGVVLGRRLRHCADPAAALAAVAGYVAADDVTERDLLAAGPTWTRGKCCDTFTPLGPWLVTADEVPDPQGLTLELWINGELRQSGSTKTMAFGVAELLCAVSALMTLEPGDVVLTGTPGGVAAGRPEPKPYLRPGDVVELEVAGLGRQRNEVVAP</sequence>
<evidence type="ECO:0000313" key="5">
    <source>
        <dbReference type="Proteomes" id="UP001501821"/>
    </source>
</evidence>
<proteinExistence type="inferred from homology"/>
<dbReference type="InterPro" id="IPR011234">
    <property type="entry name" value="Fumarylacetoacetase-like_C"/>
</dbReference>
<dbReference type="SUPFAM" id="SSF56529">
    <property type="entry name" value="FAH"/>
    <property type="match status" value="1"/>
</dbReference>
<accession>A0ABP7J377</accession>
<keyword evidence="4" id="KW-0378">Hydrolase</keyword>
<dbReference type="InterPro" id="IPR036663">
    <property type="entry name" value="Fumarylacetoacetase_C_sf"/>
</dbReference>
<dbReference type="EMBL" id="BAABAH010000018">
    <property type="protein sequence ID" value="GAA3832811.1"/>
    <property type="molecule type" value="Genomic_DNA"/>
</dbReference>
<evidence type="ECO:0000256" key="1">
    <source>
        <dbReference type="ARBA" id="ARBA00010211"/>
    </source>
</evidence>
<comment type="similarity">
    <text evidence="1">Belongs to the FAH family.</text>
</comment>
<dbReference type="InterPro" id="IPR051121">
    <property type="entry name" value="FAH"/>
</dbReference>
<evidence type="ECO:0000313" key="4">
    <source>
        <dbReference type="EMBL" id="GAA3832811.1"/>
    </source>
</evidence>
<reference evidence="5" key="1">
    <citation type="journal article" date="2019" name="Int. J. Syst. Evol. Microbiol.">
        <title>The Global Catalogue of Microorganisms (GCM) 10K type strain sequencing project: providing services to taxonomists for standard genome sequencing and annotation.</title>
        <authorList>
            <consortium name="The Broad Institute Genomics Platform"/>
            <consortium name="The Broad Institute Genome Sequencing Center for Infectious Disease"/>
            <person name="Wu L."/>
            <person name="Ma J."/>
        </authorList>
    </citation>
    <scope>NUCLEOTIDE SEQUENCE [LARGE SCALE GENOMIC DNA]</scope>
    <source>
        <strain evidence="5">JCM 16953</strain>
    </source>
</reference>
<organism evidence="4 5">
    <name type="scientific">Nocardioides panacisoli</name>
    <dbReference type="NCBI Taxonomy" id="627624"/>
    <lineage>
        <taxon>Bacteria</taxon>
        <taxon>Bacillati</taxon>
        <taxon>Actinomycetota</taxon>
        <taxon>Actinomycetes</taxon>
        <taxon>Propionibacteriales</taxon>
        <taxon>Nocardioidaceae</taxon>
        <taxon>Nocardioides</taxon>
    </lineage>
</organism>
<protein>
    <submittedName>
        <fullName evidence="4">Fumarylacetoacetate hydrolase family protein</fullName>
    </submittedName>
</protein>
<dbReference type="PANTHER" id="PTHR42796:SF4">
    <property type="entry name" value="FUMARYLACETOACETATE HYDROLASE DOMAIN-CONTAINING PROTEIN 2A"/>
    <property type="match status" value="1"/>
</dbReference>
<dbReference type="GO" id="GO:0016787">
    <property type="term" value="F:hydrolase activity"/>
    <property type="evidence" value="ECO:0007669"/>
    <property type="project" value="UniProtKB-KW"/>
</dbReference>